<feature type="region of interest" description="Disordered" evidence="1">
    <location>
        <begin position="1065"/>
        <end position="1095"/>
    </location>
</feature>
<dbReference type="EMBL" id="JAHLJV010000010">
    <property type="protein sequence ID" value="KAK1596852.1"/>
    <property type="molecule type" value="Genomic_DNA"/>
</dbReference>
<dbReference type="AlphaFoldDB" id="A0AAD8V776"/>
<sequence length="1114" mass="123792">MEMATAPSAEPSRNPQEATAPAIGIESEGITTKVPAIEAPATGPTRDANLANLAEAAQSFGTSKQPNGNQRAVESDDDDIASNTSSALSTEAWRSGSFESDLLNALDNVQTQGSFASFHSLKRVDPDLFVHDVGPIILPLQEPQIRHIIEKAIQAPFGKGSQTIVDTKVRNTWEVDPKHFELRSPRWGTDLQRICAIVAGDMGIRSSVTAELYRLLVYEKGAMFKAHTDSEKCPGMFGTLVICLPSPHEGGDVVVKHAGLTKTFKTSKVDQSFACWYSDVQHEVLPVTHGYRVVLTYNLTIDQAAERPSAGLLRSETCMLRHTLMRWLCTGAGSEEVSHVYYGLDHEYTEANISLKALKGRDLAVVQTLQKLASELGFDVLLALTEKMEMGSAEPHGYDPRYDTYKPSRRQLEEDEMAPHEIDEVYDAELTVKVIVDLDGRPIIRNIALEQDSCLQADDFFEGVSRKEEFEGFTGNSGATATHWYCVTAVLIIRRDKTNQFLTESIDTGSYHSAANIKLLLAYLADSILKDARNKESAFNTLKDVWTRTSALTGVARPEMDINTISKMLRAAIRMDQWEFFESMAGNIRGNLPFEYYMWLREQVSEGKVPFDKLKTGLAFNVLGGRLFFHVCTALELFAPADQPLTEEIRQWVRETLVRGLIASTESACLTCHDGTSIVSSVKKYAYFDWLSSVVMPLIEDRFITPAFTTEFLATLFNYAVKNDFPAKKALELYKRVAKGFVENLDFSKIHGTQTEEQIPKAPRHSYGQTTPESNIVAYNHLAVTPAALASLFYGLIKVSRPPHDDPVMPLAIKLVSFSPKMRSADFDPLWIPFLQELITVLEKLKIPFNTPRYQQIFGAVLESYRDNYIGQKPITQTSALHGGMHVHARSCCACLNCRILNRFLENPDEYVRRFSVNKKTRYHLHQEIERNGIQCSHETERNWPTETLVVTKLRGMEERKYAERQKRAAERFQEFDQTKLGLLLGEDYPAIAQGLWKRPVNLASERGGSTHTPAAGPPQPGTMPGLRPTAAMPGILSPANVPVSGSFNALTTAPVMASTRVVAPTNPSGLSQPLPSRGTTTLATGAPAPPLQLTTFPPRVFKRKAEPEIIDLT</sequence>
<evidence type="ECO:0000259" key="2">
    <source>
        <dbReference type="Pfam" id="PF13640"/>
    </source>
</evidence>
<dbReference type="PANTHER" id="PTHR33099">
    <property type="entry name" value="FE2OG DIOXYGENASE DOMAIN-CONTAINING PROTEIN"/>
    <property type="match status" value="1"/>
</dbReference>
<dbReference type="RefSeq" id="XP_060417689.1">
    <property type="nucleotide sequence ID" value="XM_060560808.1"/>
</dbReference>
<dbReference type="Gene3D" id="2.60.120.620">
    <property type="entry name" value="q2cbj1_9rhob like domain"/>
    <property type="match status" value="1"/>
</dbReference>
<accession>A0AAD8V776</accession>
<feature type="compositionally biased region" description="Low complexity" evidence="1">
    <location>
        <begin position="1079"/>
        <end position="1095"/>
    </location>
</feature>
<dbReference type="PANTHER" id="PTHR33099:SF7">
    <property type="entry name" value="MYND-TYPE DOMAIN-CONTAINING PROTEIN"/>
    <property type="match status" value="1"/>
</dbReference>
<protein>
    <submittedName>
        <fullName evidence="3">2OG-Fe(II) oxygenase superfamily protein</fullName>
    </submittedName>
</protein>
<evidence type="ECO:0000256" key="1">
    <source>
        <dbReference type="SAM" id="MobiDB-lite"/>
    </source>
</evidence>
<evidence type="ECO:0000313" key="3">
    <source>
        <dbReference type="EMBL" id="KAK1596852.1"/>
    </source>
</evidence>
<feature type="compositionally biased region" description="Polar residues" evidence="1">
    <location>
        <begin position="59"/>
        <end position="72"/>
    </location>
</feature>
<organism evidence="3 4">
    <name type="scientific">Colletotrichum navitas</name>
    <dbReference type="NCBI Taxonomy" id="681940"/>
    <lineage>
        <taxon>Eukaryota</taxon>
        <taxon>Fungi</taxon>
        <taxon>Dikarya</taxon>
        <taxon>Ascomycota</taxon>
        <taxon>Pezizomycotina</taxon>
        <taxon>Sordariomycetes</taxon>
        <taxon>Hypocreomycetidae</taxon>
        <taxon>Glomerellales</taxon>
        <taxon>Glomerellaceae</taxon>
        <taxon>Colletotrichum</taxon>
        <taxon>Colletotrichum graminicola species complex</taxon>
    </lineage>
</organism>
<dbReference type="InterPro" id="IPR044862">
    <property type="entry name" value="Pro_4_hyd_alph_FE2OG_OXY"/>
</dbReference>
<name>A0AAD8V776_9PEZI</name>
<comment type="caution">
    <text evidence="3">The sequence shown here is derived from an EMBL/GenBank/DDBJ whole genome shotgun (WGS) entry which is preliminary data.</text>
</comment>
<keyword evidence="4" id="KW-1185">Reference proteome</keyword>
<feature type="region of interest" description="Disordered" evidence="1">
    <location>
        <begin position="1"/>
        <end position="91"/>
    </location>
</feature>
<dbReference type="Proteomes" id="UP001230504">
    <property type="component" value="Unassembled WGS sequence"/>
</dbReference>
<dbReference type="GeneID" id="85445048"/>
<evidence type="ECO:0000313" key="4">
    <source>
        <dbReference type="Proteomes" id="UP001230504"/>
    </source>
</evidence>
<proteinExistence type="predicted"/>
<feature type="compositionally biased region" description="Polar residues" evidence="1">
    <location>
        <begin position="1066"/>
        <end position="1075"/>
    </location>
</feature>
<dbReference type="Pfam" id="PF13640">
    <property type="entry name" value="2OG-FeII_Oxy_3"/>
    <property type="match status" value="1"/>
</dbReference>
<reference evidence="3" key="1">
    <citation type="submission" date="2021-06" db="EMBL/GenBank/DDBJ databases">
        <title>Comparative genomics, transcriptomics and evolutionary studies reveal genomic signatures of adaptation to plant cell wall in hemibiotrophic fungi.</title>
        <authorList>
            <consortium name="DOE Joint Genome Institute"/>
            <person name="Baroncelli R."/>
            <person name="Diaz J.F."/>
            <person name="Benocci T."/>
            <person name="Peng M."/>
            <person name="Battaglia E."/>
            <person name="Haridas S."/>
            <person name="Andreopoulos W."/>
            <person name="Labutti K."/>
            <person name="Pangilinan J."/>
            <person name="Floch G.L."/>
            <person name="Makela M.R."/>
            <person name="Henrissat B."/>
            <person name="Grigoriev I.V."/>
            <person name="Crouch J.A."/>
            <person name="De Vries R.P."/>
            <person name="Sukno S.A."/>
            <person name="Thon M.R."/>
        </authorList>
    </citation>
    <scope>NUCLEOTIDE SEQUENCE</scope>
    <source>
        <strain evidence="3">CBS 125086</strain>
    </source>
</reference>
<feature type="region of interest" description="Disordered" evidence="1">
    <location>
        <begin position="1004"/>
        <end position="1025"/>
    </location>
</feature>
<feature type="domain" description="Prolyl 4-hydroxylase alpha subunit Fe(2+) 2OG dioxygenase" evidence="2">
    <location>
        <begin position="215"/>
        <end position="298"/>
    </location>
</feature>
<gene>
    <name evidence="3" type="ORF">LY79DRAFT_587715</name>
</gene>